<protein>
    <submittedName>
        <fullName evidence="2">45177_t:CDS:1</fullName>
    </submittedName>
</protein>
<evidence type="ECO:0000313" key="3">
    <source>
        <dbReference type="Proteomes" id="UP000789901"/>
    </source>
</evidence>
<evidence type="ECO:0000313" key="2">
    <source>
        <dbReference type="EMBL" id="CAG8855755.1"/>
    </source>
</evidence>
<accession>A0ABN7XL32</accession>
<organism evidence="2 3">
    <name type="scientific">Gigaspora margarita</name>
    <dbReference type="NCBI Taxonomy" id="4874"/>
    <lineage>
        <taxon>Eukaryota</taxon>
        <taxon>Fungi</taxon>
        <taxon>Fungi incertae sedis</taxon>
        <taxon>Mucoromycota</taxon>
        <taxon>Glomeromycotina</taxon>
        <taxon>Glomeromycetes</taxon>
        <taxon>Diversisporales</taxon>
        <taxon>Gigasporaceae</taxon>
        <taxon>Gigaspora</taxon>
    </lineage>
</organism>
<gene>
    <name evidence="2" type="ORF">GMARGA_LOCUS44576</name>
</gene>
<feature type="compositionally biased region" description="Low complexity" evidence="1">
    <location>
        <begin position="8"/>
        <end position="33"/>
    </location>
</feature>
<feature type="non-terminal residue" evidence="2">
    <location>
        <position position="1"/>
    </location>
</feature>
<keyword evidence="3" id="KW-1185">Reference proteome</keyword>
<reference evidence="2 3" key="1">
    <citation type="submission" date="2021-06" db="EMBL/GenBank/DDBJ databases">
        <authorList>
            <person name="Kallberg Y."/>
            <person name="Tangrot J."/>
            <person name="Rosling A."/>
        </authorList>
    </citation>
    <scope>NUCLEOTIDE SEQUENCE [LARGE SCALE GENOMIC DNA]</scope>
    <source>
        <strain evidence="2 3">120-4 pot B 10/14</strain>
    </source>
</reference>
<sequence>DNLPSKNSAQQREQASNASSSSDSPESIYSEQSPSSNITSPPLINNSFEDTNNQQHPSISNDTDISSTSLIGPFKNDLEICLYLVQHPNLIKLTLNMIEAGSQGSTGIQEKANKFNVLPERVGFNLQFGNILTVQLLIFIKIGPQDSSDAS</sequence>
<dbReference type="Proteomes" id="UP000789901">
    <property type="component" value="Unassembled WGS sequence"/>
</dbReference>
<proteinExistence type="predicted"/>
<evidence type="ECO:0000256" key="1">
    <source>
        <dbReference type="SAM" id="MobiDB-lite"/>
    </source>
</evidence>
<feature type="region of interest" description="Disordered" evidence="1">
    <location>
        <begin position="1"/>
        <end position="65"/>
    </location>
</feature>
<dbReference type="EMBL" id="CAJVQB010152728">
    <property type="protein sequence ID" value="CAG8855755.1"/>
    <property type="molecule type" value="Genomic_DNA"/>
</dbReference>
<name>A0ABN7XL32_GIGMA</name>
<comment type="caution">
    <text evidence="2">The sequence shown here is derived from an EMBL/GenBank/DDBJ whole genome shotgun (WGS) entry which is preliminary data.</text>
</comment>
<feature type="compositionally biased region" description="Polar residues" evidence="1">
    <location>
        <begin position="34"/>
        <end position="57"/>
    </location>
</feature>